<evidence type="ECO:0000259" key="1">
    <source>
        <dbReference type="PROSITE" id="PS50943"/>
    </source>
</evidence>
<name>A0A2P2FWB2_AMYLU</name>
<organism evidence="2 3">
    <name type="scientific">Amycolatopsis lurida NRRL 2430</name>
    <dbReference type="NCBI Taxonomy" id="1460371"/>
    <lineage>
        <taxon>Bacteria</taxon>
        <taxon>Bacillati</taxon>
        <taxon>Actinomycetota</taxon>
        <taxon>Actinomycetes</taxon>
        <taxon>Pseudonocardiales</taxon>
        <taxon>Pseudonocardiaceae</taxon>
        <taxon>Amycolatopsis</taxon>
    </lineage>
</organism>
<keyword evidence="3" id="KW-1185">Reference proteome</keyword>
<dbReference type="CDD" id="cd00093">
    <property type="entry name" value="HTH_XRE"/>
    <property type="match status" value="1"/>
</dbReference>
<dbReference type="InterPro" id="IPR010982">
    <property type="entry name" value="Lambda_DNA-bd_dom_sf"/>
</dbReference>
<dbReference type="SMART" id="SM00530">
    <property type="entry name" value="HTH_XRE"/>
    <property type="match status" value="1"/>
</dbReference>
<gene>
    <name evidence="2" type="ORF">BB31_11665</name>
</gene>
<evidence type="ECO:0000313" key="3">
    <source>
        <dbReference type="Proteomes" id="UP000256220"/>
    </source>
</evidence>
<dbReference type="GO" id="GO:0003677">
    <property type="term" value="F:DNA binding"/>
    <property type="evidence" value="ECO:0007669"/>
    <property type="project" value="InterPro"/>
</dbReference>
<dbReference type="Gene3D" id="1.10.260.40">
    <property type="entry name" value="lambda repressor-like DNA-binding domains"/>
    <property type="match status" value="1"/>
</dbReference>
<dbReference type="AlphaFoldDB" id="A0A2P2FWB2"/>
<dbReference type="EMBL" id="JFBM01000008">
    <property type="protein sequence ID" value="KFU81031.1"/>
    <property type="molecule type" value="Genomic_DNA"/>
</dbReference>
<reference evidence="2 3" key="1">
    <citation type="journal article" date="2014" name="Genome Announc.">
        <title>Draft Genome Sequence of Amycolatopsis lurida NRRL 2430, Producer of the Glycopeptide Family Antibiotic Ristocetin.</title>
        <authorList>
            <person name="Kwun M.J."/>
            <person name="Hong H.J."/>
        </authorList>
    </citation>
    <scope>NUCLEOTIDE SEQUENCE [LARGE SCALE GENOMIC DNA]</scope>
    <source>
        <strain evidence="2 3">NRRL 2430</strain>
    </source>
</reference>
<feature type="domain" description="HTH cro/C1-type" evidence="1">
    <location>
        <begin position="20"/>
        <end position="76"/>
    </location>
</feature>
<comment type="caution">
    <text evidence="2">The sequence shown here is derived from an EMBL/GenBank/DDBJ whole genome shotgun (WGS) entry which is preliminary data.</text>
</comment>
<dbReference type="PROSITE" id="PS50943">
    <property type="entry name" value="HTH_CROC1"/>
    <property type="match status" value="1"/>
</dbReference>
<dbReference type="SUPFAM" id="SSF47413">
    <property type="entry name" value="lambda repressor-like DNA-binding domains"/>
    <property type="match status" value="1"/>
</dbReference>
<evidence type="ECO:0000313" key="2">
    <source>
        <dbReference type="EMBL" id="KFU81031.1"/>
    </source>
</evidence>
<protein>
    <submittedName>
        <fullName evidence="2">Transcriptional regulator</fullName>
    </submittedName>
</protein>
<sequence>MRVVVMNDVLPADAPIGARIRFYRNRRGMSRPVLGGRVGKSDEWVKAVENGRLQTPRLPMLLRIAQALELDDLATLTGDGHAVPVALYAGPRHSALSAVQASLTEYRVSLKIEPVSVPHLAIRLRQAWLVRHSSPDHRTQLGTLLPGLIRDAQVAVRALRGEERREARRVLSGVYQLADFYVAYQPAPELVWMVADRALTEAQEADDPYMIAGGAWAMVQALREAGRWDEAVDLATDARDSLARHLDGAPDDWRGMVGALDAEVAYVHARRGRHGLAWAHWEKADQIARRLGADYRHTQSSFSQSVMSAHAVTLGVELRRTGEAVRAANGFDPVAIPSLARRSRHLIEVARAHALEGDGDAVLSLLDRSQRVANETISYNGFARDMLRNLRKHPPTGRETEVRNLCDRVGLAA</sequence>
<proteinExistence type="predicted"/>
<accession>A0A2P2FWB2</accession>
<dbReference type="Proteomes" id="UP000256220">
    <property type="component" value="Unassembled WGS sequence"/>
</dbReference>
<dbReference type="InterPro" id="IPR001387">
    <property type="entry name" value="Cro/C1-type_HTH"/>
</dbReference>
<dbReference type="Pfam" id="PF13560">
    <property type="entry name" value="HTH_31"/>
    <property type="match status" value="1"/>
</dbReference>